<dbReference type="PANTHER" id="PTHR44688">
    <property type="entry name" value="DNA-BINDING TRANSCRIPTIONAL ACTIVATOR DEVR_DOSR"/>
    <property type="match status" value="1"/>
</dbReference>
<sequence length="352" mass="36747">MAAVDRLIDLVADLATLDTPDDAAHRLPDLLGRLAGEVGADACQVDAATTASRGAATAHWQTVASVGYSRPVSHHLGGEFLSSAHGRLVLDSVQPLRIETDAHGFRGSTHFHDVLHPAGYDDGVSLALRAPDGVVIGIVHLSAGSADDLRPDSLAHLPSVGRVLARVTQVASCSARDVTLPPEYAVVRIDAGGRVRPVVGRDPLHLELDDGIMAILRGIVSTGMQFATFLHQQAGRLVEVRVHSPEGRTTQRQPFFVATRPAASTLGLTLRQLEVLTAVATGAGNREIADELCLTQRTVAAHVEAILARLGCPSRAGAAAKATAAGVLLPSPDPSSVRSLTRVLQHPSPAAG</sequence>
<dbReference type="Proteomes" id="UP000313231">
    <property type="component" value="Unassembled WGS sequence"/>
</dbReference>
<organism evidence="6 7">
    <name type="scientific">Nocardioides albidus</name>
    <dbReference type="NCBI Taxonomy" id="1517589"/>
    <lineage>
        <taxon>Bacteria</taxon>
        <taxon>Bacillati</taxon>
        <taxon>Actinomycetota</taxon>
        <taxon>Actinomycetes</taxon>
        <taxon>Propionibacteriales</taxon>
        <taxon>Nocardioidaceae</taxon>
        <taxon>Nocardioides</taxon>
    </lineage>
</organism>
<dbReference type="InterPro" id="IPR000792">
    <property type="entry name" value="Tscrpt_reg_LuxR_C"/>
</dbReference>
<dbReference type="OrthoDB" id="3660806at2"/>
<dbReference type="Pfam" id="PF00196">
    <property type="entry name" value="GerE"/>
    <property type="match status" value="1"/>
</dbReference>
<dbReference type="SMART" id="SM00421">
    <property type="entry name" value="HTH_LUXR"/>
    <property type="match status" value="1"/>
</dbReference>
<dbReference type="Gene3D" id="1.10.10.10">
    <property type="entry name" value="Winged helix-like DNA-binding domain superfamily/Winged helix DNA-binding domain"/>
    <property type="match status" value="1"/>
</dbReference>
<comment type="caution">
    <text evidence="6">The sequence shown here is derived from an EMBL/GenBank/DDBJ whole genome shotgun (WGS) entry which is preliminary data.</text>
</comment>
<accession>A0A5C4VNF7</accession>
<evidence type="ECO:0000259" key="5">
    <source>
        <dbReference type="PROSITE" id="PS50043"/>
    </source>
</evidence>
<gene>
    <name evidence="6" type="ORF">FHP29_16195</name>
</gene>
<dbReference type="InterPro" id="IPR036388">
    <property type="entry name" value="WH-like_DNA-bd_sf"/>
</dbReference>
<name>A0A5C4VNF7_9ACTN</name>
<dbReference type="PROSITE" id="PS00622">
    <property type="entry name" value="HTH_LUXR_1"/>
    <property type="match status" value="1"/>
</dbReference>
<evidence type="ECO:0000256" key="4">
    <source>
        <dbReference type="SAM" id="MobiDB-lite"/>
    </source>
</evidence>
<keyword evidence="7" id="KW-1185">Reference proteome</keyword>
<feature type="region of interest" description="Disordered" evidence="4">
    <location>
        <begin position="331"/>
        <end position="352"/>
    </location>
</feature>
<keyword evidence="1" id="KW-0805">Transcription regulation</keyword>
<dbReference type="RefSeq" id="WP_139623918.1">
    <property type="nucleotide sequence ID" value="NZ_VDMP01000026.1"/>
</dbReference>
<keyword evidence="3" id="KW-0804">Transcription</keyword>
<dbReference type="EMBL" id="VDMP01000026">
    <property type="protein sequence ID" value="TNM37377.1"/>
    <property type="molecule type" value="Genomic_DNA"/>
</dbReference>
<dbReference type="SUPFAM" id="SSF46894">
    <property type="entry name" value="C-terminal effector domain of the bipartite response regulators"/>
    <property type="match status" value="1"/>
</dbReference>
<dbReference type="PRINTS" id="PR00038">
    <property type="entry name" value="HTHLUXR"/>
</dbReference>
<dbReference type="PROSITE" id="PS50043">
    <property type="entry name" value="HTH_LUXR_2"/>
    <property type="match status" value="1"/>
</dbReference>
<dbReference type="InterPro" id="IPR016032">
    <property type="entry name" value="Sig_transdc_resp-reg_C-effctor"/>
</dbReference>
<evidence type="ECO:0000256" key="3">
    <source>
        <dbReference type="ARBA" id="ARBA00023163"/>
    </source>
</evidence>
<dbReference type="GO" id="GO:0006355">
    <property type="term" value="P:regulation of DNA-templated transcription"/>
    <property type="evidence" value="ECO:0007669"/>
    <property type="project" value="InterPro"/>
</dbReference>
<reference evidence="6 7" key="1">
    <citation type="journal article" date="2016" name="Int. J. Syst. Evol. Microbiol.">
        <title>Nocardioides albidus sp. nov., an actinobacterium isolated from garden soil.</title>
        <authorList>
            <person name="Singh H."/>
            <person name="Du J."/>
            <person name="Trinh H."/>
            <person name="Won K."/>
            <person name="Yang J.E."/>
            <person name="Yin C."/>
            <person name="Kook M."/>
            <person name="Yi T.H."/>
        </authorList>
    </citation>
    <scope>NUCLEOTIDE SEQUENCE [LARGE SCALE GENOMIC DNA]</scope>
    <source>
        <strain evidence="6 7">CCTCC AB 2015297</strain>
    </source>
</reference>
<evidence type="ECO:0000256" key="1">
    <source>
        <dbReference type="ARBA" id="ARBA00023015"/>
    </source>
</evidence>
<dbReference type="PANTHER" id="PTHR44688:SF16">
    <property type="entry name" value="DNA-BINDING TRANSCRIPTIONAL ACTIVATOR DEVR_DOSR"/>
    <property type="match status" value="1"/>
</dbReference>
<keyword evidence="2" id="KW-0238">DNA-binding</keyword>
<proteinExistence type="predicted"/>
<protein>
    <submittedName>
        <fullName evidence="6">Response regulator transcription factor</fullName>
    </submittedName>
</protein>
<evidence type="ECO:0000256" key="2">
    <source>
        <dbReference type="ARBA" id="ARBA00023125"/>
    </source>
</evidence>
<evidence type="ECO:0000313" key="6">
    <source>
        <dbReference type="EMBL" id="TNM37377.1"/>
    </source>
</evidence>
<dbReference type="AlphaFoldDB" id="A0A5C4VNF7"/>
<evidence type="ECO:0000313" key="7">
    <source>
        <dbReference type="Proteomes" id="UP000313231"/>
    </source>
</evidence>
<feature type="domain" description="HTH luxR-type" evidence="5">
    <location>
        <begin position="261"/>
        <end position="326"/>
    </location>
</feature>
<dbReference type="GO" id="GO:0003677">
    <property type="term" value="F:DNA binding"/>
    <property type="evidence" value="ECO:0007669"/>
    <property type="project" value="UniProtKB-KW"/>
</dbReference>
<dbReference type="CDD" id="cd06170">
    <property type="entry name" value="LuxR_C_like"/>
    <property type="match status" value="1"/>
</dbReference>